<dbReference type="InterPro" id="IPR036788">
    <property type="entry name" value="T_IF-3_C_sf"/>
</dbReference>
<dbReference type="GO" id="GO:0005829">
    <property type="term" value="C:cytosol"/>
    <property type="evidence" value="ECO:0007669"/>
    <property type="project" value="TreeGrafter"/>
</dbReference>
<dbReference type="Gene3D" id="3.10.20.80">
    <property type="entry name" value="Translation initiation factor 3 (IF-3), N-terminal domain"/>
    <property type="match status" value="1"/>
</dbReference>
<feature type="domain" description="Translation initiation factor 3 C-terminal" evidence="7">
    <location>
        <begin position="78"/>
        <end position="162"/>
    </location>
</feature>
<dbReference type="SUPFAM" id="SSF54364">
    <property type="entry name" value="Translation initiation factor IF3, N-terminal domain"/>
    <property type="match status" value="1"/>
</dbReference>
<dbReference type="PANTHER" id="PTHR10938">
    <property type="entry name" value="TRANSLATION INITIATION FACTOR IF-3"/>
    <property type="match status" value="1"/>
</dbReference>
<dbReference type="FunFam" id="3.10.20.80:FF:000001">
    <property type="entry name" value="Translation initiation factor IF-3"/>
    <property type="match status" value="1"/>
</dbReference>
<sequence length="163" mass="18635">MNEKIIGKEIRLISSDGKLFGIVPPSEALKMAQTEGLDLVEIAPTANPPVCKIMDYGKFTFQQKKKTHDAKKKQKVFHVKEVKLRPKTEKHDFEFKTKHVERFLKAGDKAKVIIMFHGRELSYTHMGREMLEKIAEAVKDISVIEQPPKMEGSNMTMILSPKQ</sequence>
<dbReference type="GO" id="GO:0032790">
    <property type="term" value="P:ribosome disassembly"/>
    <property type="evidence" value="ECO:0007669"/>
    <property type="project" value="TreeGrafter"/>
</dbReference>
<keyword evidence="4" id="KW-0963">Cytoplasm</keyword>
<gene>
    <name evidence="4" type="primary">infC</name>
    <name evidence="9" type="ORF">A2042_04485</name>
</gene>
<dbReference type="InterPro" id="IPR019814">
    <property type="entry name" value="Translation_initiation_fac_3_N"/>
</dbReference>
<dbReference type="AlphaFoldDB" id="A0A1F7RBF3"/>
<keyword evidence="2 4" id="KW-0396">Initiation factor</keyword>
<dbReference type="HAMAP" id="MF_00080">
    <property type="entry name" value="IF_3"/>
    <property type="match status" value="1"/>
</dbReference>
<evidence type="ECO:0000256" key="3">
    <source>
        <dbReference type="ARBA" id="ARBA00022917"/>
    </source>
</evidence>
<dbReference type="FunFam" id="3.30.110.10:FF:000001">
    <property type="entry name" value="Translation initiation factor IF-3"/>
    <property type="match status" value="1"/>
</dbReference>
<evidence type="ECO:0000256" key="6">
    <source>
        <dbReference type="RuleBase" id="RU000646"/>
    </source>
</evidence>
<reference evidence="9 10" key="1">
    <citation type="journal article" date="2016" name="Nat. Commun.">
        <title>Thousands of microbial genomes shed light on interconnected biogeochemical processes in an aquifer system.</title>
        <authorList>
            <person name="Anantharaman K."/>
            <person name="Brown C.T."/>
            <person name="Hug L.A."/>
            <person name="Sharon I."/>
            <person name="Castelle C.J."/>
            <person name="Probst A.J."/>
            <person name="Thomas B.C."/>
            <person name="Singh A."/>
            <person name="Wilkins M.J."/>
            <person name="Karaoz U."/>
            <person name="Brodie E.L."/>
            <person name="Williams K.H."/>
            <person name="Hubbard S.S."/>
            <person name="Banfield J.F."/>
        </authorList>
    </citation>
    <scope>NUCLEOTIDE SEQUENCE [LARGE SCALE GENOMIC DNA]</scope>
</reference>
<evidence type="ECO:0000256" key="4">
    <source>
        <dbReference type="HAMAP-Rule" id="MF_00080"/>
    </source>
</evidence>
<dbReference type="GO" id="GO:0016020">
    <property type="term" value="C:membrane"/>
    <property type="evidence" value="ECO:0007669"/>
    <property type="project" value="TreeGrafter"/>
</dbReference>
<dbReference type="Gene3D" id="3.30.110.10">
    <property type="entry name" value="Translation initiation factor 3 (IF-3), C-terminal domain"/>
    <property type="match status" value="1"/>
</dbReference>
<dbReference type="GO" id="GO:0003743">
    <property type="term" value="F:translation initiation factor activity"/>
    <property type="evidence" value="ECO:0007669"/>
    <property type="project" value="UniProtKB-UniRule"/>
</dbReference>
<dbReference type="Pfam" id="PF00707">
    <property type="entry name" value="IF3_C"/>
    <property type="match status" value="1"/>
</dbReference>
<dbReference type="Pfam" id="PF05198">
    <property type="entry name" value="IF3_N"/>
    <property type="match status" value="1"/>
</dbReference>
<comment type="subunit">
    <text evidence="4 6">Monomer.</text>
</comment>
<evidence type="ECO:0000256" key="5">
    <source>
        <dbReference type="NCBIfam" id="TIGR00168"/>
    </source>
</evidence>
<dbReference type="InterPro" id="IPR001288">
    <property type="entry name" value="Translation_initiation_fac_3"/>
</dbReference>
<dbReference type="SUPFAM" id="SSF55200">
    <property type="entry name" value="Translation initiation factor IF3, C-terminal domain"/>
    <property type="match status" value="1"/>
</dbReference>
<evidence type="ECO:0000259" key="7">
    <source>
        <dbReference type="Pfam" id="PF00707"/>
    </source>
</evidence>
<feature type="domain" description="Translation initiation factor 3 N-terminal" evidence="8">
    <location>
        <begin position="1"/>
        <end position="69"/>
    </location>
</feature>
<evidence type="ECO:0000313" key="10">
    <source>
        <dbReference type="Proteomes" id="UP000178526"/>
    </source>
</evidence>
<dbReference type="PROSITE" id="PS00938">
    <property type="entry name" value="IF3"/>
    <property type="match status" value="1"/>
</dbReference>
<dbReference type="EMBL" id="MGDB01000132">
    <property type="protein sequence ID" value="OGL38879.1"/>
    <property type="molecule type" value="Genomic_DNA"/>
</dbReference>
<dbReference type="GO" id="GO:0043022">
    <property type="term" value="F:ribosome binding"/>
    <property type="evidence" value="ECO:0007669"/>
    <property type="project" value="UniProtKB-ARBA"/>
</dbReference>
<name>A0A1F7RBF3_9BACT</name>
<keyword evidence="3 4" id="KW-0648">Protein biosynthesis</keyword>
<organism evidence="9 10">
    <name type="scientific">Candidatus Schekmanbacteria bacterium GWA2_38_11</name>
    <dbReference type="NCBI Taxonomy" id="1817876"/>
    <lineage>
        <taxon>Bacteria</taxon>
        <taxon>Candidatus Schekmaniibacteriota</taxon>
    </lineage>
</organism>
<comment type="caution">
    <text evidence="9">The sequence shown here is derived from an EMBL/GenBank/DDBJ whole genome shotgun (WGS) entry which is preliminary data.</text>
</comment>
<comment type="similarity">
    <text evidence="1 4 6">Belongs to the IF-3 family.</text>
</comment>
<dbReference type="InterPro" id="IPR036787">
    <property type="entry name" value="T_IF-3_N_sf"/>
</dbReference>
<evidence type="ECO:0000313" key="9">
    <source>
        <dbReference type="EMBL" id="OGL38879.1"/>
    </source>
</evidence>
<evidence type="ECO:0000259" key="8">
    <source>
        <dbReference type="Pfam" id="PF05198"/>
    </source>
</evidence>
<comment type="function">
    <text evidence="4 6">IF-3 binds to the 30S ribosomal subunit and shifts the equilibrium between 70S ribosomes and their 50S and 30S subunits in favor of the free subunits, thus enhancing the availability of 30S subunits on which protein synthesis initiation begins.</text>
</comment>
<accession>A0A1F7RBF3</accession>
<proteinExistence type="inferred from homology"/>
<evidence type="ECO:0000256" key="1">
    <source>
        <dbReference type="ARBA" id="ARBA00005439"/>
    </source>
</evidence>
<evidence type="ECO:0000256" key="2">
    <source>
        <dbReference type="ARBA" id="ARBA00022540"/>
    </source>
</evidence>
<dbReference type="InterPro" id="IPR019813">
    <property type="entry name" value="Translation_initiation_fac3_CS"/>
</dbReference>
<dbReference type="Proteomes" id="UP000178526">
    <property type="component" value="Unassembled WGS sequence"/>
</dbReference>
<dbReference type="NCBIfam" id="TIGR00168">
    <property type="entry name" value="infC"/>
    <property type="match status" value="1"/>
</dbReference>
<protein>
    <recommendedName>
        <fullName evidence="4 5">Translation initiation factor IF-3</fullName>
    </recommendedName>
</protein>
<dbReference type="PANTHER" id="PTHR10938:SF0">
    <property type="entry name" value="TRANSLATION INITIATION FACTOR IF-3, MITOCHONDRIAL"/>
    <property type="match status" value="1"/>
</dbReference>
<dbReference type="InterPro" id="IPR019815">
    <property type="entry name" value="Translation_initiation_fac_3_C"/>
</dbReference>
<comment type="subcellular location">
    <subcellularLocation>
        <location evidence="4 6">Cytoplasm</location>
    </subcellularLocation>
</comment>